<organism evidence="1 2">
    <name type="scientific">Elysia marginata</name>
    <dbReference type="NCBI Taxonomy" id="1093978"/>
    <lineage>
        <taxon>Eukaryota</taxon>
        <taxon>Metazoa</taxon>
        <taxon>Spiralia</taxon>
        <taxon>Lophotrochozoa</taxon>
        <taxon>Mollusca</taxon>
        <taxon>Gastropoda</taxon>
        <taxon>Heterobranchia</taxon>
        <taxon>Euthyneura</taxon>
        <taxon>Panpulmonata</taxon>
        <taxon>Sacoglossa</taxon>
        <taxon>Placobranchoidea</taxon>
        <taxon>Plakobranchidae</taxon>
        <taxon>Elysia</taxon>
    </lineage>
</organism>
<evidence type="ECO:0000313" key="2">
    <source>
        <dbReference type="Proteomes" id="UP000762676"/>
    </source>
</evidence>
<comment type="caution">
    <text evidence="1">The sequence shown here is derived from an EMBL/GenBank/DDBJ whole genome shotgun (WGS) entry which is preliminary data.</text>
</comment>
<dbReference type="AlphaFoldDB" id="A0AAV4G159"/>
<sequence length="285" mass="31940">MGNDQCDESATYYGRAYVKNNDTSITLLYDVNGFIAGIQAGVRVPPPTCLSSYPGASVQPPFRLDGITNTTYIITAYFTDPSKICTVGRTQAEFDAQGTGDSLWLPTGMFPENVTRVPMQQSQVGSPWMRGKCFPVMGVHYWYNLTKEMDCNDIVPVFLLYNGGELNAMGWAFPMDLASPNYEHPIPPTFKSRIGGLGWKTVRDIEIVGAVTKVRKKISGFKKERQIERGFKGWPKEIIEVFRQKYNEVGSHSAERGLHHWVFLTALRAACTWPPTDCFLTARKS</sequence>
<protein>
    <submittedName>
        <fullName evidence="1">Uncharacterized protein</fullName>
    </submittedName>
</protein>
<dbReference type="Proteomes" id="UP000762676">
    <property type="component" value="Unassembled WGS sequence"/>
</dbReference>
<evidence type="ECO:0000313" key="1">
    <source>
        <dbReference type="EMBL" id="GFR79029.1"/>
    </source>
</evidence>
<gene>
    <name evidence="1" type="ORF">ElyMa_004010300</name>
</gene>
<dbReference type="EMBL" id="BMAT01008152">
    <property type="protein sequence ID" value="GFR79029.1"/>
    <property type="molecule type" value="Genomic_DNA"/>
</dbReference>
<accession>A0AAV4G159</accession>
<proteinExistence type="predicted"/>
<reference evidence="1 2" key="1">
    <citation type="journal article" date="2021" name="Elife">
        <title>Chloroplast acquisition without the gene transfer in kleptoplastic sea slugs, Plakobranchus ocellatus.</title>
        <authorList>
            <person name="Maeda T."/>
            <person name="Takahashi S."/>
            <person name="Yoshida T."/>
            <person name="Shimamura S."/>
            <person name="Takaki Y."/>
            <person name="Nagai Y."/>
            <person name="Toyoda A."/>
            <person name="Suzuki Y."/>
            <person name="Arimoto A."/>
            <person name="Ishii H."/>
            <person name="Satoh N."/>
            <person name="Nishiyama T."/>
            <person name="Hasebe M."/>
            <person name="Maruyama T."/>
            <person name="Minagawa J."/>
            <person name="Obokata J."/>
            <person name="Shigenobu S."/>
        </authorList>
    </citation>
    <scope>NUCLEOTIDE SEQUENCE [LARGE SCALE GENOMIC DNA]</scope>
</reference>
<name>A0AAV4G159_9GAST</name>
<keyword evidence="2" id="KW-1185">Reference proteome</keyword>